<evidence type="ECO:0000256" key="2">
    <source>
        <dbReference type="ARBA" id="ARBA00022908"/>
    </source>
</evidence>
<dbReference type="AlphaFoldDB" id="A0A1Z3U4G2"/>
<dbReference type="GO" id="GO:0015074">
    <property type="term" value="P:DNA integration"/>
    <property type="evidence" value="ECO:0007669"/>
    <property type="project" value="UniProtKB-KW"/>
</dbReference>
<keyword evidence="3" id="KW-0238">DNA-binding</keyword>
<dbReference type="InterPro" id="IPR013762">
    <property type="entry name" value="Integrase-like_cat_sf"/>
</dbReference>
<dbReference type="Proteomes" id="UP000197050">
    <property type="component" value="Chromosome"/>
</dbReference>
<evidence type="ECO:0000256" key="3">
    <source>
        <dbReference type="ARBA" id="ARBA00023125"/>
    </source>
</evidence>
<evidence type="ECO:0000313" key="7">
    <source>
        <dbReference type="Proteomes" id="UP000197050"/>
    </source>
</evidence>
<keyword evidence="2" id="KW-0229">DNA integration</keyword>
<name>A0A1Z3U4G2_BREVE</name>
<evidence type="ECO:0000259" key="5">
    <source>
        <dbReference type="PROSITE" id="PS51898"/>
    </source>
</evidence>
<dbReference type="InterPro" id="IPR011010">
    <property type="entry name" value="DNA_brk_join_enz"/>
</dbReference>
<dbReference type="InterPro" id="IPR002104">
    <property type="entry name" value="Integrase_catalytic"/>
</dbReference>
<dbReference type="PANTHER" id="PTHR30349">
    <property type="entry name" value="PHAGE INTEGRASE-RELATED"/>
    <property type="match status" value="1"/>
</dbReference>
<evidence type="ECO:0000256" key="1">
    <source>
        <dbReference type="ARBA" id="ARBA00008857"/>
    </source>
</evidence>
<evidence type="ECO:0000256" key="4">
    <source>
        <dbReference type="ARBA" id="ARBA00023172"/>
    </source>
</evidence>
<proteinExistence type="inferred from homology"/>
<dbReference type="Pfam" id="PF00589">
    <property type="entry name" value="Phage_integrase"/>
    <property type="match status" value="1"/>
</dbReference>
<sequence length="397" mass="44625">MAFQANIDTAWDVKQRPNGIYIVEFRGEDGQRHRVSTKSRDKRVAIMMAPQIALGITAEQMAKPAVKKDEDGKPKGMTINDLFDHCEKTVWKTHRSQATLKSTVKILREICGEDLLSDLHAFRLEDIAETLALRGGRKGGRAAPATVKRKLEVLSGALDKATKMQGPDKKPILFAKPPFPTIKVNNIQERTLTKAEVAAIFKVIGDYEIENPAHDWKRFGFFVRFLLDTACRKGEALMLRDEWISVDGDGDTIIAWPRFREATPAELARTGLAKIARLKNGKGKTLPASQAIVDMLPVLRMLSPDGRLFPWHTSTMDWKWRRVREGVKKAGQNIDDVKFHTLRHTTITDMLRNKESLTLVSRFAGHSSVKITADRYGHIIADDLKGLVKGKQERDAA</sequence>
<gene>
    <name evidence="6" type="ORF">CEP68_00765</name>
</gene>
<reference evidence="7" key="1">
    <citation type="submission" date="2017-06" db="EMBL/GenBank/DDBJ databases">
        <title>FDA dAtabase for Regulatory Grade micrObial Sequences (FDA-ARGOS): Supporting development and validation of Infectious Disease Dx tests.</title>
        <authorList>
            <person name="Minogue T."/>
            <person name="Wolcott M."/>
            <person name="Wasieloski L."/>
            <person name="Aguilar W."/>
            <person name="Moore D."/>
            <person name="Tallon L."/>
            <person name="Sadzewicz L."/>
            <person name="Sengamalay N."/>
            <person name="Ott S."/>
            <person name="Godinez A."/>
            <person name="Nagaraj S."/>
            <person name="Nadendla S."/>
            <person name="Geyer C."/>
            <person name="Sichtig H."/>
        </authorList>
    </citation>
    <scope>NUCLEOTIDE SEQUENCE [LARGE SCALE GENOMIC DNA]</scope>
    <source>
        <strain evidence="7">FDAARGOS_289</strain>
    </source>
</reference>
<dbReference type="GO" id="GO:0006310">
    <property type="term" value="P:DNA recombination"/>
    <property type="evidence" value="ECO:0007669"/>
    <property type="project" value="UniProtKB-KW"/>
</dbReference>
<keyword evidence="4" id="KW-0233">DNA recombination</keyword>
<comment type="similarity">
    <text evidence="1">Belongs to the 'phage' integrase family.</text>
</comment>
<evidence type="ECO:0000313" key="6">
    <source>
        <dbReference type="EMBL" id="ASE38156.1"/>
    </source>
</evidence>
<dbReference type="PROSITE" id="PS51898">
    <property type="entry name" value="TYR_RECOMBINASE"/>
    <property type="match status" value="1"/>
</dbReference>
<accession>A0A1Z3U4G2</accession>
<dbReference type="SUPFAM" id="SSF56349">
    <property type="entry name" value="DNA breaking-rejoining enzymes"/>
    <property type="match status" value="1"/>
</dbReference>
<dbReference type="GO" id="GO:0003677">
    <property type="term" value="F:DNA binding"/>
    <property type="evidence" value="ECO:0007669"/>
    <property type="project" value="UniProtKB-KW"/>
</dbReference>
<dbReference type="RefSeq" id="WP_088582144.1">
    <property type="nucleotide sequence ID" value="NZ_CP022048.2"/>
</dbReference>
<dbReference type="InterPro" id="IPR050090">
    <property type="entry name" value="Tyrosine_recombinase_XerCD"/>
</dbReference>
<dbReference type="EMBL" id="CP022048">
    <property type="protein sequence ID" value="ASE38156.1"/>
    <property type="molecule type" value="Genomic_DNA"/>
</dbReference>
<dbReference type="GeneID" id="34016180"/>
<dbReference type="Gene3D" id="1.10.443.10">
    <property type="entry name" value="Intergrase catalytic core"/>
    <property type="match status" value="1"/>
</dbReference>
<feature type="domain" description="Tyr recombinase" evidence="5">
    <location>
        <begin position="187"/>
        <end position="389"/>
    </location>
</feature>
<organism evidence="6 7">
    <name type="scientific">Brevundimonas vesicularis</name>
    <name type="common">Pseudomonas vesicularis</name>
    <dbReference type="NCBI Taxonomy" id="41276"/>
    <lineage>
        <taxon>Bacteria</taxon>
        <taxon>Pseudomonadati</taxon>
        <taxon>Pseudomonadota</taxon>
        <taxon>Alphaproteobacteria</taxon>
        <taxon>Caulobacterales</taxon>
        <taxon>Caulobacteraceae</taxon>
        <taxon>Brevundimonas</taxon>
    </lineage>
</organism>
<dbReference type="KEGG" id="bvc:CEP68_00765"/>
<dbReference type="PANTHER" id="PTHR30349:SF41">
    <property type="entry name" value="INTEGRASE_RECOMBINASE PROTEIN MJ0367-RELATED"/>
    <property type="match status" value="1"/>
</dbReference>
<protein>
    <submittedName>
        <fullName evidence="6">Site-specific integrase</fullName>
    </submittedName>
</protein>
<dbReference type="CDD" id="cd00796">
    <property type="entry name" value="INT_Rci_Hp1_C"/>
    <property type="match status" value="1"/>
</dbReference>